<evidence type="ECO:0000256" key="1">
    <source>
        <dbReference type="ARBA" id="ARBA00004906"/>
    </source>
</evidence>
<dbReference type="Gene3D" id="2.160.20.10">
    <property type="entry name" value="Single-stranded right-handed beta-helix, Pectin lyase-like"/>
    <property type="match status" value="1"/>
</dbReference>
<feature type="region of interest" description="Disordered" evidence="7">
    <location>
        <begin position="932"/>
        <end position="979"/>
    </location>
</feature>
<feature type="region of interest" description="Disordered" evidence="7">
    <location>
        <begin position="14"/>
        <end position="33"/>
    </location>
</feature>
<feature type="compositionally biased region" description="Basic and acidic residues" evidence="7">
    <location>
        <begin position="1161"/>
        <end position="1178"/>
    </location>
</feature>
<dbReference type="PRINTS" id="PR00723">
    <property type="entry name" value="SUBTILISIN"/>
</dbReference>
<dbReference type="NCBIfam" id="TIGR04213">
    <property type="entry name" value="PGF_pre_PGF"/>
    <property type="match status" value="1"/>
</dbReference>
<evidence type="ECO:0000256" key="4">
    <source>
        <dbReference type="ARBA" id="ARBA00022786"/>
    </source>
</evidence>
<dbReference type="EMBL" id="CP009506">
    <property type="protein sequence ID" value="AKB29221.1"/>
    <property type="molecule type" value="Genomic_DNA"/>
</dbReference>
<dbReference type="GO" id="GO:0004252">
    <property type="term" value="F:serine-type endopeptidase activity"/>
    <property type="evidence" value="ECO:0007669"/>
    <property type="project" value="InterPro"/>
</dbReference>
<evidence type="ECO:0000256" key="6">
    <source>
        <dbReference type="ARBA" id="ARBA00022825"/>
    </source>
</evidence>
<dbReference type="Pfam" id="PF05048">
    <property type="entry name" value="NosD"/>
    <property type="match status" value="1"/>
</dbReference>
<feature type="compositionally biased region" description="Acidic residues" evidence="7">
    <location>
        <begin position="935"/>
        <end position="947"/>
    </location>
</feature>
<keyword evidence="4" id="KW-0833">Ubl conjugation pathway</keyword>
<organism evidence="9 10">
    <name type="scientific">Methanosarcina siciliae T4/M</name>
    <dbReference type="NCBI Taxonomy" id="1434120"/>
    <lineage>
        <taxon>Archaea</taxon>
        <taxon>Methanobacteriati</taxon>
        <taxon>Methanobacteriota</taxon>
        <taxon>Stenosarchaea group</taxon>
        <taxon>Methanomicrobia</taxon>
        <taxon>Methanosarcinales</taxon>
        <taxon>Methanosarcinaceae</taxon>
        <taxon>Methanosarcina</taxon>
    </lineage>
</organism>
<dbReference type="SMART" id="SM00710">
    <property type="entry name" value="PbH1"/>
    <property type="match status" value="3"/>
</dbReference>
<keyword evidence="10" id="KW-1185">Reference proteome</keyword>
<dbReference type="SUPFAM" id="SSF51126">
    <property type="entry name" value="Pectin lyase-like"/>
    <property type="match status" value="1"/>
</dbReference>
<accession>A0A0E3L8W3</accession>
<dbReference type="InterPro" id="IPR036852">
    <property type="entry name" value="Peptidase_S8/S53_dom_sf"/>
</dbReference>
<evidence type="ECO:0000256" key="5">
    <source>
        <dbReference type="ARBA" id="ARBA00022801"/>
    </source>
</evidence>
<keyword evidence="2" id="KW-0645">Protease</keyword>
<dbReference type="InterPro" id="IPR026453">
    <property type="entry name" value="PGF_pre_PGF"/>
</dbReference>
<evidence type="ECO:0000313" key="10">
    <source>
        <dbReference type="Proteomes" id="UP000033111"/>
    </source>
</evidence>
<dbReference type="PANTHER" id="PTHR22990:SF15">
    <property type="entry name" value="F-BOX ONLY PROTEIN 10"/>
    <property type="match status" value="1"/>
</dbReference>
<name>A0A0E3L8W3_9EURY</name>
<dbReference type="InterPro" id="IPR051550">
    <property type="entry name" value="SCF-Subunits/Alg-Epimerases"/>
</dbReference>
<dbReference type="InterPro" id="IPR012334">
    <property type="entry name" value="Pectin_lyas_fold"/>
</dbReference>
<protein>
    <recommendedName>
        <fullName evidence="8">Carbohydrate-binding/sugar hydrolysis domain-containing protein</fullName>
    </recommendedName>
</protein>
<dbReference type="SMART" id="SM00722">
    <property type="entry name" value="CASH"/>
    <property type="match status" value="1"/>
</dbReference>
<dbReference type="InterPro" id="IPR015500">
    <property type="entry name" value="Peptidase_S8_subtilisin-rel"/>
</dbReference>
<dbReference type="InterPro" id="IPR034075">
    <property type="entry name" value="Glr3161-like_dom"/>
</dbReference>
<comment type="pathway">
    <text evidence="1">Protein modification; protein ubiquitination.</text>
</comment>
<dbReference type="GO" id="GO:0006508">
    <property type="term" value="P:proteolysis"/>
    <property type="evidence" value="ECO:0007669"/>
    <property type="project" value="UniProtKB-KW"/>
</dbReference>
<dbReference type="InterPro" id="IPR007742">
    <property type="entry name" value="NosD_dom"/>
</dbReference>
<dbReference type="SUPFAM" id="SSF52743">
    <property type="entry name" value="Subtilisin-like"/>
    <property type="match status" value="1"/>
</dbReference>
<evidence type="ECO:0000259" key="8">
    <source>
        <dbReference type="SMART" id="SM00722"/>
    </source>
</evidence>
<dbReference type="PANTHER" id="PTHR22990">
    <property type="entry name" value="F-BOX ONLY PROTEIN"/>
    <property type="match status" value="1"/>
</dbReference>
<feature type="compositionally biased region" description="Gly residues" evidence="7">
    <location>
        <begin position="957"/>
        <end position="972"/>
    </location>
</feature>
<dbReference type="Gene3D" id="3.40.50.200">
    <property type="entry name" value="Peptidase S8/S53 domain"/>
    <property type="match status" value="2"/>
</dbReference>
<dbReference type="InterPro" id="IPR006633">
    <property type="entry name" value="Carb-bd_sugar_hydrolysis-dom"/>
</dbReference>
<dbReference type="Pfam" id="PF00082">
    <property type="entry name" value="Peptidase_S8"/>
    <property type="match status" value="1"/>
</dbReference>
<reference evidence="9 10" key="1">
    <citation type="submission" date="2014-07" db="EMBL/GenBank/DDBJ databases">
        <title>Methanogenic archaea and the global carbon cycle.</title>
        <authorList>
            <person name="Henriksen J.R."/>
            <person name="Luke J."/>
            <person name="Reinhart S."/>
            <person name="Benedict M.N."/>
            <person name="Youngblut N.D."/>
            <person name="Metcalf M.E."/>
            <person name="Whitaker R.J."/>
            <person name="Metcalf W.W."/>
        </authorList>
    </citation>
    <scope>NUCLEOTIDE SEQUENCE [LARGE SCALE GENOMIC DNA]</scope>
    <source>
        <strain evidence="9 10">T4/M</strain>
    </source>
</reference>
<dbReference type="InterPro" id="IPR023828">
    <property type="entry name" value="Peptidase_S8_Ser-AS"/>
</dbReference>
<proteinExistence type="predicted"/>
<dbReference type="NCBIfam" id="TIGR03804">
    <property type="entry name" value="para_beta_helix"/>
    <property type="match status" value="2"/>
</dbReference>
<gene>
    <name evidence="9" type="ORF">MSSIT_2502</name>
</gene>
<keyword evidence="3" id="KW-0677">Repeat</keyword>
<dbReference type="InterPro" id="IPR006626">
    <property type="entry name" value="PbH1"/>
</dbReference>
<keyword evidence="5" id="KW-0378">Hydrolase</keyword>
<dbReference type="AlphaFoldDB" id="A0A0E3L8W3"/>
<evidence type="ECO:0000256" key="3">
    <source>
        <dbReference type="ARBA" id="ARBA00022737"/>
    </source>
</evidence>
<dbReference type="Proteomes" id="UP000033111">
    <property type="component" value="Chromosome"/>
</dbReference>
<dbReference type="InterPro" id="IPR022441">
    <property type="entry name" value="Para_beta_helix_rpt-2"/>
</dbReference>
<dbReference type="PROSITE" id="PS00138">
    <property type="entry name" value="SUBTILASE_SER"/>
    <property type="match status" value="1"/>
</dbReference>
<dbReference type="OrthoDB" id="103676at2157"/>
<dbReference type="HOGENOM" id="CLU_268697_0_0_2"/>
<dbReference type="CDD" id="cd05562">
    <property type="entry name" value="Peptidases_S53_like"/>
    <property type="match status" value="1"/>
</dbReference>
<keyword evidence="6" id="KW-0720">Serine protease</keyword>
<dbReference type="PATRIC" id="fig|1434120.4.peg.3280"/>
<feature type="domain" description="Carbohydrate-binding/sugar hydrolysis" evidence="8">
    <location>
        <begin position="620"/>
        <end position="745"/>
    </location>
</feature>
<evidence type="ECO:0000313" key="9">
    <source>
        <dbReference type="EMBL" id="AKB29221.1"/>
    </source>
</evidence>
<sequence>MQIAFAAELIQGENNSGNSSISVDNGGQGYSEETLSPAQKKLSGDLLQLSDERYLSGKESAETLKTRMVELGQLKQEDPVSRRAVLSGEYQEIAAGSGENSSETSSYPDEKVYVYIYLEPSANSSILDRYCEVEDRDEENHIAVAWVPLESLETLAALSEVRNIQTVLPPFVRQGNTVTEGDSILNASSLRELYGVNGTGIKIGIISDGVDNLEDAQATGDLPSDVHVLSNNMGGNEGTNMLEIVYDIAPGAELYFHDCGNSRLEFNRAVDVLVSKGCTVICDDIGWLAEPFFEDGTVAAHVREVIKEHDLLYVSSAGNSGDSHYQGFFYDNGSGWHDFSRGKGEVENLRLEIQPSGKVWVFLQWDDRWEHSGNNYDLFIKDGNTLETIASSEVYQEGDNLPLEYIMYTNSENETLNASIEVRKTSGEASELELYVYYWPGTTLRAVNIVSKDSIFGHPALPEVITVGAVGTGGSGDYYIEYFSSVGPVTLYYPSPEIRPKIDISGLDGVNVTGTGGVSETFYGTSASCPHVAAIAALVWSAAPEKSAMDIKRLLSTSSTDLGEPGYDNVFGYGLVDALKLHEQASADPSTFTVKTDGKGDFSSISDAINSSRPGDTVLVYPGTYRENVDVRWALNISSASGKPDDTVLEAENSGEPVFHVTANAAKISGFGISGSGISNSGKIDDSGGNDEAGGAGIYLESAAACTLENNKISGCSQGVLLEESPDNTLTGNNLSNNAEGLRLTDSFRNRILENEFENSLNINESSSGETGLSNTWNTDTEIRYLYNGGIYESRFGNFYSDYNGSDSDGSGIGDTPYGSDSSPLIAGLSAYSRGFEIGSATPAQSTVLIDGNTLEFGIKSTRDCTFSWLLNEALLQTSEFAPSATLSVDTGEFAGSITESNTSTPVPTKYTLTVIATNGSSTLQHSWTLTTSPADEETDMPEDTSEDNVSRSIKSSGGGGSGGSGGGGAGGSPEPASNVESKELVQNFVTSGRHIRFYFARNATPVTAVEFDARKNAGKVTVTVEMLKNQSVLVSDLPEGEVYRHLNIWAGNSGFASPENIQNPTVSFMVEKDWISENRIYPASISLYRYSDSNWTGLPSRITGEDEAFFYFESETPGFAAFAVAGQQSGSLRSSSDTDVQNNSPETGPDGVPEVWITRENTENSTKRGSENGSEGDRNIPALGFVTCIALLLAGALWSKKNE</sequence>
<dbReference type="KEGG" id="msw:MSSIT_2502"/>
<dbReference type="InterPro" id="IPR011050">
    <property type="entry name" value="Pectin_lyase_fold/virulence"/>
</dbReference>
<feature type="compositionally biased region" description="Polar residues" evidence="7">
    <location>
        <begin position="1131"/>
        <end position="1147"/>
    </location>
</feature>
<feature type="region of interest" description="Disordered" evidence="7">
    <location>
        <begin position="1131"/>
        <end position="1178"/>
    </location>
</feature>
<evidence type="ECO:0000256" key="7">
    <source>
        <dbReference type="SAM" id="MobiDB-lite"/>
    </source>
</evidence>
<evidence type="ECO:0000256" key="2">
    <source>
        <dbReference type="ARBA" id="ARBA00022670"/>
    </source>
</evidence>
<dbReference type="InterPro" id="IPR000209">
    <property type="entry name" value="Peptidase_S8/S53_dom"/>
</dbReference>